<keyword evidence="3" id="KW-1185">Reference proteome</keyword>
<reference evidence="2 3" key="1">
    <citation type="submission" date="2018-08" db="EMBL/GenBank/DDBJ databases">
        <title>Genomic Encyclopedia of Type Strains, Phase IV (KMG-IV): sequencing the most valuable type-strain genomes for metagenomic binning, comparative biology and taxonomic classification.</title>
        <authorList>
            <person name="Goeker M."/>
        </authorList>
    </citation>
    <scope>NUCLEOTIDE SEQUENCE [LARGE SCALE GENOMIC DNA]</scope>
    <source>
        <strain evidence="2 3">DSM 18841</strain>
    </source>
</reference>
<dbReference type="Proteomes" id="UP000256884">
    <property type="component" value="Unassembled WGS sequence"/>
</dbReference>
<dbReference type="RefSeq" id="WP_115902150.1">
    <property type="nucleotide sequence ID" value="NZ_QUNS01000011.1"/>
</dbReference>
<dbReference type="OrthoDB" id="1420342at2"/>
<accession>A0A3E0HFF2</accession>
<keyword evidence="1" id="KW-1133">Transmembrane helix</keyword>
<organism evidence="2 3">
    <name type="scientific">Tenacibaculum gallaicum</name>
    <dbReference type="NCBI Taxonomy" id="561505"/>
    <lineage>
        <taxon>Bacteria</taxon>
        <taxon>Pseudomonadati</taxon>
        <taxon>Bacteroidota</taxon>
        <taxon>Flavobacteriia</taxon>
        <taxon>Flavobacteriales</taxon>
        <taxon>Flavobacteriaceae</taxon>
        <taxon>Tenacibaculum</taxon>
    </lineage>
</organism>
<dbReference type="AlphaFoldDB" id="A0A3E0HFF2"/>
<protein>
    <submittedName>
        <fullName evidence="2">Uncharacterized protein</fullName>
    </submittedName>
</protein>
<evidence type="ECO:0000256" key="1">
    <source>
        <dbReference type="SAM" id="Phobius"/>
    </source>
</evidence>
<comment type="caution">
    <text evidence="2">The sequence shown here is derived from an EMBL/GenBank/DDBJ whole genome shotgun (WGS) entry which is preliminary data.</text>
</comment>
<feature type="transmembrane region" description="Helical" evidence="1">
    <location>
        <begin position="155"/>
        <end position="179"/>
    </location>
</feature>
<keyword evidence="1" id="KW-0472">Membrane</keyword>
<name>A0A3E0HFF2_9FLAO</name>
<sequence length="215" mass="24873">MKFIDYILKFSFGIALGVVLVFKGSPKLFKQAKELKNETLKEEKLDFFTLECLTPNDYSYLRLRIGFSNGIDIKQIYDVSENTSYSNLINLLETKNIVNSRDLEMELPINLTVNDLRKLEKVEVKFNKKNDDIEKLVIDSIYIIGSEPSIIRICLIYFLGGVIFILGLSSLIVTLIMLFKNLNIYNKTDKLPELPNTIESKIKGLKFLAKWFRKK</sequence>
<evidence type="ECO:0000313" key="3">
    <source>
        <dbReference type="Proteomes" id="UP000256884"/>
    </source>
</evidence>
<gene>
    <name evidence="2" type="ORF">C7448_11115</name>
</gene>
<dbReference type="EMBL" id="QUNS01000011">
    <property type="protein sequence ID" value="REH44483.1"/>
    <property type="molecule type" value="Genomic_DNA"/>
</dbReference>
<proteinExistence type="predicted"/>
<evidence type="ECO:0000313" key="2">
    <source>
        <dbReference type="EMBL" id="REH44483.1"/>
    </source>
</evidence>
<keyword evidence="1" id="KW-0812">Transmembrane</keyword>